<keyword evidence="2 5" id="KW-0812">Transmembrane</keyword>
<dbReference type="AlphaFoldDB" id="A0A0J9EBQ5"/>
<gene>
    <name evidence="7" type="ORF">AIOL_000345</name>
</gene>
<feature type="transmembrane region" description="Helical" evidence="5">
    <location>
        <begin position="312"/>
        <end position="338"/>
    </location>
</feature>
<feature type="transmembrane region" description="Helical" evidence="5">
    <location>
        <begin position="350"/>
        <end position="373"/>
    </location>
</feature>
<dbReference type="Gene3D" id="1.20.1250.20">
    <property type="entry name" value="MFS general substrate transporter like domains"/>
    <property type="match status" value="2"/>
</dbReference>
<evidence type="ECO:0000256" key="4">
    <source>
        <dbReference type="ARBA" id="ARBA00023136"/>
    </source>
</evidence>
<comment type="caution">
    <text evidence="7">The sequence shown here is derived from an EMBL/GenBank/DDBJ whole genome shotgun (WGS) entry which is preliminary data.</text>
</comment>
<dbReference type="GO" id="GO:0015293">
    <property type="term" value="F:symporter activity"/>
    <property type="evidence" value="ECO:0007669"/>
    <property type="project" value="InterPro"/>
</dbReference>
<dbReference type="PATRIC" id="fig|1675527.3.peg.392"/>
<feature type="transmembrane region" description="Helical" evidence="5">
    <location>
        <begin position="109"/>
        <end position="131"/>
    </location>
</feature>
<dbReference type="SUPFAM" id="SSF103473">
    <property type="entry name" value="MFS general substrate transporter"/>
    <property type="match status" value="2"/>
</dbReference>
<feature type="transmembrane region" description="Helical" evidence="5">
    <location>
        <begin position="226"/>
        <end position="248"/>
    </location>
</feature>
<feature type="transmembrane region" description="Helical" evidence="5">
    <location>
        <begin position="177"/>
        <end position="197"/>
    </location>
</feature>
<evidence type="ECO:0000313" key="7">
    <source>
        <dbReference type="EMBL" id="KMW60192.1"/>
    </source>
</evidence>
<dbReference type="InterPro" id="IPR039672">
    <property type="entry name" value="MFS_2"/>
</dbReference>
<dbReference type="PANTHER" id="PTHR11328">
    <property type="entry name" value="MAJOR FACILITATOR SUPERFAMILY DOMAIN-CONTAINING PROTEIN"/>
    <property type="match status" value="1"/>
</dbReference>
<evidence type="ECO:0000313" key="8">
    <source>
        <dbReference type="Proteomes" id="UP000037178"/>
    </source>
</evidence>
<dbReference type="PANTHER" id="PTHR11328:SF24">
    <property type="entry name" value="MAJOR FACILITATOR SUPERFAMILY (MFS) PROFILE DOMAIN-CONTAINING PROTEIN"/>
    <property type="match status" value="1"/>
</dbReference>
<feature type="transmembrane region" description="Helical" evidence="5">
    <location>
        <begin position="288"/>
        <end position="306"/>
    </location>
</feature>
<dbReference type="Pfam" id="PF13347">
    <property type="entry name" value="MFS_2"/>
    <property type="match status" value="1"/>
</dbReference>
<accession>A0A0J9EBQ5</accession>
<feature type="transmembrane region" description="Helical" evidence="5">
    <location>
        <begin position="254"/>
        <end position="276"/>
    </location>
</feature>
<dbReference type="GO" id="GO:0005886">
    <property type="term" value="C:plasma membrane"/>
    <property type="evidence" value="ECO:0007669"/>
    <property type="project" value="TreeGrafter"/>
</dbReference>
<dbReference type="EMBL" id="LFTY01000001">
    <property type="protein sequence ID" value="KMW60192.1"/>
    <property type="molecule type" value="Genomic_DNA"/>
</dbReference>
<dbReference type="STRING" id="1675527.AIOL_000345"/>
<keyword evidence="8" id="KW-1185">Reference proteome</keyword>
<keyword evidence="3 5" id="KW-1133">Transmembrane helix</keyword>
<reference evidence="7 8" key="1">
    <citation type="submission" date="2015-06" db="EMBL/GenBank/DDBJ databases">
        <title>Draft genome sequence of an Alphaproteobacteria species associated to the Mediterranean sponge Oscarella lobularis.</title>
        <authorList>
            <person name="Jourda C."/>
            <person name="Santini S."/>
            <person name="Claverie J.-M."/>
        </authorList>
    </citation>
    <scope>NUCLEOTIDE SEQUENCE [LARGE SCALE GENOMIC DNA]</scope>
    <source>
        <strain evidence="7">IGS</strain>
    </source>
</reference>
<keyword evidence="7" id="KW-0813">Transport</keyword>
<feature type="transmembrane region" description="Helical" evidence="5">
    <location>
        <begin position="41"/>
        <end position="62"/>
    </location>
</feature>
<keyword evidence="4 5" id="KW-0472">Membrane</keyword>
<evidence type="ECO:0000259" key="6">
    <source>
        <dbReference type="PROSITE" id="PS50850"/>
    </source>
</evidence>
<feature type="transmembrane region" description="Helical" evidence="5">
    <location>
        <begin position="12"/>
        <end position="35"/>
    </location>
</feature>
<dbReference type="InterPro" id="IPR020846">
    <property type="entry name" value="MFS_dom"/>
</dbReference>
<dbReference type="InterPro" id="IPR036259">
    <property type="entry name" value="MFS_trans_sf"/>
</dbReference>
<feature type="transmembrane region" description="Helical" evidence="5">
    <location>
        <begin position="151"/>
        <end position="171"/>
    </location>
</feature>
<dbReference type="RefSeq" id="WP_200898714.1">
    <property type="nucleotide sequence ID" value="NZ_LFTY01000001.1"/>
</dbReference>
<feature type="transmembrane region" description="Helical" evidence="5">
    <location>
        <begin position="83"/>
        <end position="103"/>
    </location>
</feature>
<proteinExistence type="inferred from homology"/>
<dbReference type="GO" id="GO:0008643">
    <property type="term" value="P:carbohydrate transport"/>
    <property type="evidence" value="ECO:0007669"/>
    <property type="project" value="InterPro"/>
</dbReference>
<protein>
    <submittedName>
        <fullName evidence="7">Sugar transporter</fullName>
    </submittedName>
</protein>
<feature type="domain" description="Major facilitator superfamily (MFS) profile" evidence="6">
    <location>
        <begin position="222"/>
        <end position="419"/>
    </location>
</feature>
<evidence type="ECO:0000256" key="5">
    <source>
        <dbReference type="SAM" id="Phobius"/>
    </source>
</evidence>
<organism evidence="7 8">
    <name type="scientific">Candidatus Rhodobacter oscarellae</name>
    <dbReference type="NCBI Taxonomy" id="1675527"/>
    <lineage>
        <taxon>Bacteria</taxon>
        <taxon>Pseudomonadati</taxon>
        <taxon>Pseudomonadota</taxon>
        <taxon>Alphaproteobacteria</taxon>
        <taxon>Rhodobacterales</taxon>
        <taxon>Rhodobacter group</taxon>
        <taxon>Rhodobacter</taxon>
    </lineage>
</organism>
<evidence type="ECO:0000256" key="2">
    <source>
        <dbReference type="ARBA" id="ARBA00022692"/>
    </source>
</evidence>
<keyword evidence="7" id="KW-0762">Sugar transport</keyword>
<name>A0A0J9EBQ5_9RHOB</name>
<comment type="similarity">
    <text evidence="1">Belongs to the sodium:galactoside symporter (TC 2.A.2) family.</text>
</comment>
<evidence type="ECO:0000256" key="3">
    <source>
        <dbReference type="ARBA" id="ARBA00022989"/>
    </source>
</evidence>
<evidence type="ECO:0000256" key="1">
    <source>
        <dbReference type="ARBA" id="ARBA00009617"/>
    </source>
</evidence>
<feature type="transmembrane region" description="Helical" evidence="5">
    <location>
        <begin position="393"/>
        <end position="413"/>
    </location>
</feature>
<sequence length="419" mass="43337">MSSLADVQARATAPFLPGYALFGACLAAAGLPIYIHAPKFFVDQYGVSLALLGGVLFALRLLDVVQEPLLGWLSDRAGPGMRRWVIGAGALMALAMVNLFAVPAPIAPVWWFAITLTVLFSAYSFLTISFYANGVTGAARLGAGGHLRLAAWRETGALVGVCAAAAAPVLLAQGSTAPFAAFASGFCVLVMLALMAMRGQWAMPERRPAVPMKFGDILADRIASRLLLVALFNAAPVAVSSTLFLFFVESRLGAIGWEGPLLVLFFLAAAIAAPLWARAAERFGAKRVLLMGMCLSVAAFGLTLGLGSGDVALFALVCLASGAALGADLTLLPALFSARLARIAPGSARAFGLWSFASKATLALAAGVVLPVLELSGFQSGAVNDAAALTALTLLYALLPCVLKTLAILVLIATPIEES</sequence>
<dbReference type="Proteomes" id="UP000037178">
    <property type="component" value="Unassembled WGS sequence"/>
</dbReference>
<dbReference type="PROSITE" id="PS50850">
    <property type="entry name" value="MFS"/>
    <property type="match status" value="1"/>
</dbReference>